<dbReference type="eggNOG" id="COG1393">
    <property type="taxonomic scope" value="Bacteria"/>
</dbReference>
<dbReference type="Pfam" id="PF03960">
    <property type="entry name" value="ArsC"/>
    <property type="match status" value="1"/>
</dbReference>
<comment type="similarity">
    <text evidence="1 2">Belongs to the ArsC family.</text>
</comment>
<dbReference type="Gene3D" id="3.40.30.10">
    <property type="entry name" value="Glutaredoxin"/>
    <property type="match status" value="1"/>
</dbReference>
<gene>
    <name evidence="3" type="ordered locus">IALB_2715</name>
</gene>
<organism evidence="3 4">
    <name type="scientific">Ignavibacterium album (strain DSM 19864 / JCM 16511 / NBRC 101810 / Mat9-16)</name>
    <dbReference type="NCBI Taxonomy" id="945713"/>
    <lineage>
        <taxon>Bacteria</taxon>
        <taxon>Pseudomonadati</taxon>
        <taxon>Ignavibacteriota</taxon>
        <taxon>Ignavibacteria</taxon>
        <taxon>Ignavibacteriales</taxon>
        <taxon>Ignavibacteriaceae</taxon>
        <taxon>Ignavibacterium</taxon>
    </lineage>
</organism>
<dbReference type="STRING" id="945713.IALB_2715"/>
<dbReference type="PROSITE" id="PS51353">
    <property type="entry name" value="ARSC"/>
    <property type="match status" value="1"/>
</dbReference>
<dbReference type="InterPro" id="IPR006660">
    <property type="entry name" value="Arsenate_reductase-like"/>
</dbReference>
<dbReference type="OrthoDB" id="9794155at2"/>
<proteinExistence type="inferred from homology"/>
<dbReference type="Proteomes" id="UP000007394">
    <property type="component" value="Chromosome"/>
</dbReference>
<dbReference type="RefSeq" id="WP_014561559.1">
    <property type="nucleotide sequence ID" value="NC_017464.1"/>
</dbReference>
<evidence type="ECO:0000313" key="4">
    <source>
        <dbReference type="Proteomes" id="UP000007394"/>
    </source>
</evidence>
<dbReference type="KEGG" id="ial:IALB_2715"/>
<dbReference type="PATRIC" id="fig|945713.3.peg.2731"/>
<evidence type="ECO:0000256" key="1">
    <source>
        <dbReference type="ARBA" id="ARBA00007198"/>
    </source>
</evidence>
<dbReference type="HOGENOM" id="CLU_116644_2_3_10"/>
<dbReference type="SUPFAM" id="SSF52833">
    <property type="entry name" value="Thioredoxin-like"/>
    <property type="match status" value="1"/>
</dbReference>
<protein>
    <submittedName>
        <fullName evidence="3">Arsenate reductase-like protein</fullName>
    </submittedName>
</protein>
<keyword evidence="4" id="KW-1185">Reference proteome</keyword>
<evidence type="ECO:0000256" key="2">
    <source>
        <dbReference type="PROSITE-ProRule" id="PRU01282"/>
    </source>
</evidence>
<name>I0AN61_IGNAJ</name>
<accession>I0AN61</accession>
<reference evidence="3 4" key="1">
    <citation type="journal article" date="2012" name="Front. Microbiol.">
        <title>Complete genome of Ignavibacterium album, a metabolically versatile, flagellated, facultative anaerobe from the phylum Chlorobi.</title>
        <authorList>
            <person name="Liu Z."/>
            <person name="Frigaard N.-U."/>
            <person name="Vogl K."/>
            <person name="Iino T."/>
            <person name="Ohkuma M."/>
            <person name="Overmann J."/>
            <person name="Bryant D.A."/>
        </authorList>
    </citation>
    <scope>NUCLEOTIDE SEQUENCE [LARGE SCALE GENOMIC DNA]</scope>
    <source>
        <strain evidence="4">DSM 19864 / JCM 16511 / NBRC 101810 / Mat9-16</strain>
    </source>
</reference>
<evidence type="ECO:0000313" key="3">
    <source>
        <dbReference type="EMBL" id="AFH50418.1"/>
    </source>
</evidence>
<dbReference type="AlphaFoldDB" id="I0AN61"/>
<dbReference type="PANTHER" id="PTHR30041:SF8">
    <property type="entry name" value="PROTEIN YFFB"/>
    <property type="match status" value="1"/>
</dbReference>
<dbReference type="PANTHER" id="PTHR30041">
    <property type="entry name" value="ARSENATE REDUCTASE"/>
    <property type="match status" value="1"/>
</dbReference>
<sequence length="111" mass="13388">MNIQIIGTKKCKETQKAERFFRERRITFHFRDLNEKGITKGELENICKVIPVEELIDTDGKRYKERGMQYMKFNIEEELLSDPLLLKTPIVRNERLVTIGYKPEIWKEWIK</sequence>
<dbReference type="EMBL" id="CP003418">
    <property type="protein sequence ID" value="AFH50418.1"/>
    <property type="molecule type" value="Genomic_DNA"/>
</dbReference>
<dbReference type="InterPro" id="IPR036249">
    <property type="entry name" value="Thioredoxin-like_sf"/>
</dbReference>